<sequence>MLKHIIQEIRDGTPITTCGILLEDSAETQAILDETQWATKLSHNVTCVSKRRWRKSKQLSHER</sequence>
<reference evidence="1" key="1">
    <citation type="journal article" date="2015" name="Nature">
        <title>Complex archaea that bridge the gap between prokaryotes and eukaryotes.</title>
        <authorList>
            <person name="Spang A."/>
            <person name="Saw J.H."/>
            <person name="Jorgensen S.L."/>
            <person name="Zaremba-Niedzwiedzka K."/>
            <person name="Martijn J."/>
            <person name="Lind A.E."/>
            <person name="van Eijk R."/>
            <person name="Schleper C."/>
            <person name="Guy L."/>
            <person name="Ettema T.J."/>
        </authorList>
    </citation>
    <scope>NUCLEOTIDE SEQUENCE</scope>
</reference>
<gene>
    <name evidence="1" type="ORF">LCGC14_3035100</name>
</gene>
<accession>A0A0F8ZHD3</accession>
<dbReference type="AlphaFoldDB" id="A0A0F8ZHD3"/>
<dbReference type="EMBL" id="LAZR01063515">
    <property type="protein sequence ID" value="KKK59366.1"/>
    <property type="molecule type" value="Genomic_DNA"/>
</dbReference>
<protein>
    <submittedName>
        <fullName evidence="1">Uncharacterized protein</fullName>
    </submittedName>
</protein>
<comment type="caution">
    <text evidence="1">The sequence shown here is derived from an EMBL/GenBank/DDBJ whole genome shotgun (WGS) entry which is preliminary data.</text>
</comment>
<organism evidence="1">
    <name type="scientific">marine sediment metagenome</name>
    <dbReference type="NCBI Taxonomy" id="412755"/>
    <lineage>
        <taxon>unclassified sequences</taxon>
        <taxon>metagenomes</taxon>
        <taxon>ecological metagenomes</taxon>
    </lineage>
</organism>
<proteinExistence type="predicted"/>
<name>A0A0F8ZHD3_9ZZZZ</name>
<evidence type="ECO:0000313" key="1">
    <source>
        <dbReference type="EMBL" id="KKK59366.1"/>
    </source>
</evidence>